<evidence type="ECO:0000313" key="3">
    <source>
        <dbReference type="Proteomes" id="UP000886998"/>
    </source>
</evidence>
<dbReference type="AlphaFoldDB" id="A0A8X6X6X4"/>
<gene>
    <name evidence="2" type="ORF">TNIN_495211</name>
</gene>
<evidence type="ECO:0000313" key="2">
    <source>
        <dbReference type="EMBL" id="GFY48013.1"/>
    </source>
</evidence>
<dbReference type="Proteomes" id="UP000886998">
    <property type="component" value="Unassembled WGS sequence"/>
</dbReference>
<comment type="caution">
    <text evidence="2">The sequence shown here is derived from an EMBL/GenBank/DDBJ whole genome shotgun (WGS) entry which is preliminary data.</text>
</comment>
<sequence length="124" mass="14250">MKPKNYLVNNIFHSTEAQCQIPPAPRHSSPTSHSYLHLPDLQKQPNHSIQQKNSIFLCIGNRSGEVHIIFHHPRNQNPFLNPVIQKLIPTPNQKRIGTLNFFFFSIEKLLPVTPKNRETSCIPP</sequence>
<accession>A0A8X6X6X4</accession>
<organism evidence="2 3">
    <name type="scientific">Trichonephila inaurata madagascariensis</name>
    <dbReference type="NCBI Taxonomy" id="2747483"/>
    <lineage>
        <taxon>Eukaryota</taxon>
        <taxon>Metazoa</taxon>
        <taxon>Ecdysozoa</taxon>
        <taxon>Arthropoda</taxon>
        <taxon>Chelicerata</taxon>
        <taxon>Arachnida</taxon>
        <taxon>Araneae</taxon>
        <taxon>Araneomorphae</taxon>
        <taxon>Entelegynae</taxon>
        <taxon>Araneoidea</taxon>
        <taxon>Nephilidae</taxon>
        <taxon>Trichonephila</taxon>
        <taxon>Trichonephila inaurata</taxon>
    </lineage>
</organism>
<protein>
    <submittedName>
        <fullName evidence="2">Uncharacterized protein</fullName>
    </submittedName>
</protein>
<keyword evidence="3" id="KW-1185">Reference proteome</keyword>
<reference evidence="2" key="1">
    <citation type="submission" date="2020-08" db="EMBL/GenBank/DDBJ databases">
        <title>Multicomponent nature underlies the extraordinary mechanical properties of spider dragline silk.</title>
        <authorList>
            <person name="Kono N."/>
            <person name="Nakamura H."/>
            <person name="Mori M."/>
            <person name="Yoshida Y."/>
            <person name="Ohtoshi R."/>
            <person name="Malay A.D."/>
            <person name="Moran D.A.P."/>
            <person name="Tomita M."/>
            <person name="Numata K."/>
            <person name="Arakawa K."/>
        </authorList>
    </citation>
    <scope>NUCLEOTIDE SEQUENCE</scope>
</reference>
<feature type="region of interest" description="Disordered" evidence="1">
    <location>
        <begin position="20"/>
        <end position="39"/>
    </location>
</feature>
<proteinExistence type="predicted"/>
<dbReference type="EMBL" id="BMAV01006275">
    <property type="protein sequence ID" value="GFY48013.1"/>
    <property type="molecule type" value="Genomic_DNA"/>
</dbReference>
<name>A0A8X6X6X4_9ARAC</name>
<evidence type="ECO:0000256" key="1">
    <source>
        <dbReference type="SAM" id="MobiDB-lite"/>
    </source>
</evidence>